<evidence type="ECO:0000313" key="2">
    <source>
        <dbReference type="Proteomes" id="UP000000936"/>
    </source>
</evidence>
<gene>
    <name evidence="1" type="ordered locus">PFREUD_16820</name>
</gene>
<protein>
    <submittedName>
        <fullName evidence="1">Uncharacterized protein</fullName>
    </submittedName>
</protein>
<proteinExistence type="predicted"/>
<sequence>MSADDDPSRVWITAS</sequence>
<name>D7GF82_PROFC</name>
<dbReference type="EMBL" id="FN806773">
    <property type="protein sequence ID" value="CBL57193.1"/>
    <property type="molecule type" value="Genomic_DNA"/>
</dbReference>
<dbReference type="HOGENOM" id="CLU_3434061_0_0_11"/>
<keyword evidence="2" id="KW-1185">Reference proteome</keyword>
<dbReference type="Proteomes" id="UP000000936">
    <property type="component" value="Chromosome"/>
</dbReference>
<accession>D7GF82</accession>
<organism evidence="1 2">
    <name type="scientific">Propionibacterium freudenreichii subsp. shermanii (strain ATCC 9614 / DSM 4902 / CIP 103027 / NCIMB 8099 / CIRM-BIA1)</name>
    <dbReference type="NCBI Taxonomy" id="754252"/>
    <lineage>
        <taxon>Bacteria</taxon>
        <taxon>Bacillati</taxon>
        <taxon>Actinomycetota</taxon>
        <taxon>Actinomycetes</taxon>
        <taxon>Propionibacteriales</taxon>
        <taxon>Propionibacteriaceae</taxon>
        <taxon>Propionibacterium</taxon>
    </lineage>
</organism>
<dbReference type="KEGG" id="pfr:PFREUD_16820"/>
<reference evidence="1 2" key="1">
    <citation type="journal article" date="2010" name="PLoS ONE">
        <title>The complete genome of Propionibacterium freudenreichii CIRM-BIA1, a hardy actinobacterium with food and probiotic applications.</title>
        <authorList>
            <person name="Falentin H."/>
            <person name="Deutsch S.M."/>
            <person name="Jan G."/>
            <person name="Loux V."/>
            <person name="Thierry A."/>
            <person name="Parayre S."/>
            <person name="Maillard M.B."/>
            <person name="Dherbecourt J."/>
            <person name="Cousin F.J."/>
            <person name="Jardin J."/>
            <person name="Siguier P."/>
            <person name="Couloux A."/>
            <person name="Barbe V."/>
            <person name="Vacherie B."/>
            <person name="Wincker P."/>
            <person name="Gibrat J.F."/>
            <person name="Gaillardin C."/>
            <person name="Lortal S."/>
        </authorList>
    </citation>
    <scope>NUCLEOTIDE SEQUENCE [LARGE SCALE GENOMIC DNA]</scope>
    <source>
        <strain evidence="2">ATCC 9614 / DSM 4902 / CIP 103027 / NCIMB 8099 / CIRM-BIA1</strain>
    </source>
</reference>
<evidence type="ECO:0000313" key="1">
    <source>
        <dbReference type="EMBL" id="CBL57193.1"/>
    </source>
</evidence>